<keyword evidence="1" id="KW-0732">Signal</keyword>
<organism evidence="2 3">
    <name type="scientific">Trinickia violacea</name>
    <dbReference type="NCBI Taxonomy" id="2571746"/>
    <lineage>
        <taxon>Bacteria</taxon>
        <taxon>Pseudomonadati</taxon>
        <taxon>Pseudomonadota</taxon>
        <taxon>Betaproteobacteria</taxon>
        <taxon>Burkholderiales</taxon>
        <taxon>Burkholderiaceae</taxon>
        <taxon>Trinickia</taxon>
    </lineage>
</organism>
<evidence type="ECO:0000256" key="1">
    <source>
        <dbReference type="SAM" id="SignalP"/>
    </source>
</evidence>
<accession>A0A4P8J298</accession>
<keyword evidence="3" id="KW-1185">Reference proteome</keyword>
<dbReference type="EMBL" id="CP040079">
    <property type="protein sequence ID" value="QCP55121.1"/>
    <property type="molecule type" value="Genomic_DNA"/>
</dbReference>
<dbReference type="AlphaFoldDB" id="A0A4P8J298"/>
<dbReference type="KEGG" id="tvl:FAZ95_39010"/>
<feature type="chain" id="PRO_5020465324" description="Type VI secretion protein" evidence="1">
    <location>
        <begin position="25"/>
        <end position="230"/>
    </location>
</feature>
<name>A0A4P8J298_9BURK</name>
<protein>
    <recommendedName>
        <fullName evidence="4">Type VI secretion protein</fullName>
    </recommendedName>
</protein>
<evidence type="ECO:0000313" key="2">
    <source>
        <dbReference type="EMBL" id="QCP55121.1"/>
    </source>
</evidence>
<dbReference type="SUPFAM" id="SSF101082">
    <property type="entry name" value="Typo IV secretion system protein TraC"/>
    <property type="match status" value="1"/>
</dbReference>
<dbReference type="InterPro" id="IPR014158">
    <property type="entry name" value="T4SS_VirB5"/>
</dbReference>
<evidence type="ECO:0008006" key="4">
    <source>
        <dbReference type="Google" id="ProtNLM"/>
    </source>
</evidence>
<reference evidence="2 3" key="1">
    <citation type="submission" date="2019-05" db="EMBL/GenBank/DDBJ databases">
        <title>Burkholderia sp. DHOD12, isolated from subtropical forest soil.</title>
        <authorList>
            <person name="Gao Z.-H."/>
            <person name="Qiu L.-H."/>
        </authorList>
    </citation>
    <scope>NUCLEOTIDE SEQUENCE [LARGE SCALE GENOMIC DNA]</scope>
    <source>
        <strain evidence="2 3">DHOD12</strain>
    </source>
</reference>
<dbReference type="InterPro" id="IPR023220">
    <property type="entry name" value="T4SS_VirB5-domain"/>
</dbReference>
<sequence length="230" mass="24333">MKRQGVQCHIAAALLCGAVQIAFAQGVPVGNATEQAQLQVSLTQQLAQIGQLAQQIDQMKQQYSAITGSYARGAQGLTSAITSSSVVPGSWQAVVAQQQSGAYASLQAPYEKVMNSLSPSSFSDASQGATYQLNTDSTRAGLTMSEALYNEAQTHLNNFEQLAQQVDTTANVKDAADLQNRMTAELGMAQAAQTKLQALGARLQAAQLNSSNQADAVRARFFNQTQGTTQ</sequence>
<evidence type="ECO:0000313" key="3">
    <source>
        <dbReference type="Proteomes" id="UP000298656"/>
    </source>
</evidence>
<proteinExistence type="predicted"/>
<dbReference type="Gene3D" id="1.20.58.430">
    <property type="entry name" value="Type IV secretion system, VirB5-domain"/>
    <property type="match status" value="1"/>
</dbReference>
<dbReference type="Proteomes" id="UP000298656">
    <property type="component" value="Chromosome 3"/>
</dbReference>
<dbReference type="Pfam" id="PF07996">
    <property type="entry name" value="T4SS"/>
    <property type="match status" value="1"/>
</dbReference>
<feature type="signal peptide" evidence="1">
    <location>
        <begin position="1"/>
        <end position="24"/>
    </location>
</feature>
<gene>
    <name evidence="2" type="ORF">FAZ95_39010</name>
</gene>
<dbReference type="RefSeq" id="WP_137337878.1">
    <property type="nucleotide sequence ID" value="NZ_CP040079.1"/>
</dbReference>
<dbReference type="CDD" id="cd14262">
    <property type="entry name" value="VirB5_like"/>
    <property type="match status" value="1"/>
</dbReference>
<dbReference type="OrthoDB" id="9780974at2"/>